<evidence type="ECO:0000256" key="3">
    <source>
        <dbReference type="ARBA" id="ARBA00022475"/>
    </source>
</evidence>
<sequence length="672" mass="70398">MLWLLLVAVGGSFAAKLGSVEDNSPLTWLPADAQATRAVKLAEQHFADKDHSAAVVVYVRADGLTARDLAKIDRDREQLSAQVTHGDIAGRQVSHDGRAAFLTMPLRTSPSENSVLTDAVDQVAKITEDDAPAGLDVRITGEAGSNADFFRSYSGMDAVLLGSALAVVALLLLLTYRSPVLWMVPLITVGVATQVAGGAVYLLARHAGLVVNGESVYILMILGVGVGTDYALLLVARYREELHRHHDRHTAMLVAVRRCLPTVAASAGIVSAATLCLGFGRMNSTRGLGPVLAIGIVVVFTAMTTLLPALLVVLGRWVFWPFVPRQDPGYATAAGRSSRAVWAKVAALVGRHPRVIWLATAGVLAALAVGTASVQTGQSNAEMFRKTVDSVAGQQLMAQHFPAGSASPADIYVPDTGTDAARALAVVEPLHGVASATAVATREGWTHITAVLADPPDSPAARRTVRQIRAALGDGPQRVPHAAVGGPTAVALDTADAQSSEEKLLIPLVLAVVLVLLVALLRAVVAALLLLVCAVLSYAAAVGASSLLFHALGYPRIDRGLLLFGFLFLVALGIDYTMFLMTRAREEVAQRGHREGVLAGLTVTGGVVTSAGLVLAATFTVLATLPTVAALQQGLIVAVGVLLDTFLVRSLLVPALSLEIGPRIWQPGWRAD</sequence>
<evidence type="ECO:0000256" key="1">
    <source>
        <dbReference type="ARBA" id="ARBA00004651"/>
    </source>
</evidence>
<dbReference type="InterPro" id="IPR000731">
    <property type="entry name" value="SSD"/>
</dbReference>
<feature type="transmembrane region" description="Helical" evidence="7">
    <location>
        <begin position="259"/>
        <end position="280"/>
    </location>
</feature>
<organism evidence="9 10">
    <name type="scientific">Actinacidiphila bryophytorum</name>
    <dbReference type="NCBI Taxonomy" id="1436133"/>
    <lineage>
        <taxon>Bacteria</taxon>
        <taxon>Bacillati</taxon>
        <taxon>Actinomycetota</taxon>
        <taxon>Actinomycetes</taxon>
        <taxon>Kitasatosporales</taxon>
        <taxon>Streptomycetaceae</taxon>
        <taxon>Actinacidiphila</taxon>
    </lineage>
</organism>
<reference evidence="9" key="1">
    <citation type="submission" date="2021-06" db="EMBL/GenBank/DDBJ databases">
        <authorList>
            <person name="Arsene-Ploetze F."/>
        </authorList>
    </citation>
    <scope>NUCLEOTIDE SEQUENCE</scope>
    <source>
        <strain evidence="9">SBRY1</strain>
    </source>
</reference>
<dbReference type="RefSeq" id="WP_251513166.1">
    <property type="nucleotide sequence ID" value="NZ_CAJVAX010000018.1"/>
</dbReference>
<dbReference type="EMBL" id="CAJVAX010000018">
    <property type="protein sequence ID" value="CAG7647028.1"/>
    <property type="molecule type" value="Genomic_DNA"/>
</dbReference>
<feature type="transmembrane region" description="Helical" evidence="7">
    <location>
        <begin position="183"/>
        <end position="204"/>
    </location>
</feature>
<feature type="transmembrane region" description="Helical" evidence="7">
    <location>
        <begin position="528"/>
        <end position="549"/>
    </location>
</feature>
<keyword evidence="10" id="KW-1185">Reference proteome</keyword>
<feature type="transmembrane region" description="Helical" evidence="7">
    <location>
        <begin position="596"/>
        <end position="623"/>
    </location>
</feature>
<feature type="transmembrane region" description="Helical" evidence="7">
    <location>
        <begin position="504"/>
        <end position="521"/>
    </location>
</feature>
<dbReference type="PANTHER" id="PTHR33406:SF6">
    <property type="entry name" value="MEMBRANE PROTEIN YDGH-RELATED"/>
    <property type="match status" value="1"/>
</dbReference>
<dbReference type="InterPro" id="IPR050545">
    <property type="entry name" value="Mycobact_MmpL"/>
</dbReference>
<keyword evidence="6 7" id="KW-0472">Membrane</keyword>
<dbReference type="PROSITE" id="PS50156">
    <property type="entry name" value="SSD"/>
    <property type="match status" value="1"/>
</dbReference>
<name>A0A9W4H3A6_9ACTN</name>
<feature type="transmembrane region" description="Helical" evidence="7">
    <location>
        <begin position="158"/>
        <end position="176"/>
    </location>
</feature>
<keyword evidence="5 7" id="KW-1133">Transmembrane helix</keyword>
<dbReference type="SUPFAM" id="SSF82866">
    <property type="entry name" value="Multidrug efflux transporter AcrB transmembrane domain"/>
    <property type="match status" value="2"/>
</dbReference>
<evidence type="ECO:0000256" key="5">
    <source>
        <dbReference type="ARBA" id="ARBA00022989"/>
    </source>
</evidence>
<evidence type="ECO:0000256" key="4">
    <source>
        <dbReference type="ARBA" id="ARBA00022692"/>
    </source>
</evidence>
<evidence type="ECO:0000256" key="2">
    <source>
        <dbReference type="ARBA" id="ARBA00010157"/>
    </source>
</evidence>
<comment type="caution">
    <text evidence="9">The sequence shown here is derived from an EMBL/GenBank/DDBJ whole genome shotgun (WGS) entry which is preliminary data.</text>
</comment>
<dbReference type="GO" id="GO:0005886">
    <property type="term" value="C:plasma membrane"/>
    <property type="evidence" value="ECO:0007669"/>
    <property type="project" value="UniProtKB-SubCell"/>
</dbReference>
<evidence type="ECO:0000313" key="9">
    <source>
        <dbReference type="EMBL" id="CAG7647028.1"/>
    </source>
</evidence>
<comment type="subcellular location">
    <subcellularLocation>
        <location evidence="1">Cell membrane</location>
        <topology evidence="1">Multi-pass membrane protein</topology>
    </subcellularLocation>
</comment>
<accession>A0A9W4H3A6</accession>
<dbReference type="Gene3D" id="1.20.1640.10">
    <property type="entry name" value="Multidrug efflux transporter AcrB transmembrane domain"/>
    <property type="match status" value="2"/>
</dbReference>
<proteinExistence type="inferred from homology"/>
<evidence type="ECO:0000259" key="8">
    <source>
        <dbReference type="PROSITE" id="PS50156"/>
    </source>
</evidence>
<dbReference type="Pfam" id="PF03176">
    <property type="entry name" value="MMPL"/>
    <property type="match status" value="2"/>
</dbReference>
<feature type="transmembrane region" description="Helical" evidence="7">
    <location>
        <begin position="292"/>
        <end position="319"/>
    </location>
</feature>
<feature type="transmembrane region" description="Helical" evidence="7">
    <location>
        <begin position="355"/>
        <end position="374"/>
    </location>
</feature>
<gene>
    <name evidence="9" type="primary">actII</name>
    <name evidence="9" type="ORF">SBRY_40557</name>
</gene>
<evidence type="ECO:0000256" key="7">
    <source>
        <dbReference type="SAM" id="Phobius"/>
    </source>
</evidence>
<comment type="similarity">
    <text evidence="2">Belongs to the resistance-nodulation-cell division (RND) (TC 2.A.6) family. MmpL subfamily.</text>
</comment>
<dbReference type="AlphaFoldDB" id="A0A9W4H3A6"/>
<evidence type="ECO:0000313" key="10">
    <source>
        <dbReference type="Proteomes" id="UP001153328"/>
    </source>
</evidence>
<dbReference type="InterPro" id="IPR004869">
    <property type="entry name" value="MMPL_dom"/>
</dbReference>
<protein>
    <submittedName>
        <fullName evidence="9">Membrane protein ActII-3</fullName>
    </submittedName>
</protein>
<keyword evidence="3" id="KW-1003">Cell membrane</keyword>
<keyword evidence="4 7" id="KW-0812">Transmembrane</keyword>
<evidence type="ECO:0000256" key="6">
    <source>
        <dbReference type="ARBA" id="ARBA00023136"/>
    </source>
</evidence>
<dbReference type="PANTHER" id="PTHR33406">
    <property type="entry name" value="MEMBRANE PROTEIN MJ1562-RELATED"/>
    <property type="match status" value="1"/>
</dbReference>
<feature type="transmembrane region" description="Helical" evidence="7">
    <location>
        <begin position="561"/>
        <end position="584"/>
    </location>
</feature>
<feature type="domain" description="SSD" evidence="8">
    <location>
        <begin position="521"/>
        <end position="658"/>
    </location>
</feature>
<feature type="transmembrane region" description="Helical" evidence="7">
    <location>
        <begin position="216"/>
        <end position="238"/>
    </location>
</feature>
<dbReference type="Proteomes" id="UP001153328">
    <property type="component" value="Unassembled WGS sequence"/>
</dbReference>